<keyword evidence="4" id="KW-0326">Glycosidase</keyword>
<feature type="non-terminal residue" evidence="6">
    <location>
        <position position="1"/>
    </location>
</feature>
<dbReference type="GO" id="GO:0090599">
    <property type="term" value="F:alpha-glucosidase activity"/>
    <property type="evidence" value="ECO:0007669"/>
    <property type="project" value="TreeGrafter"/>
</dbReference>
<keyword evidence="1" id="KW-0732">Signal</keyword>
<keyword evidence="3" id="KW-0325">Glycoprotein</keyword>
<reference evidence="6" key="1">
    <citation type="submission" date="2007-10" db="EMBL/GenBank/DDBJ databases">
        <title>Transcriptome analysis of the venom gland of the Chinese wolf spider Lycosa Singoriensis.</title>
        <authorList>
            <person name="Zhang Y."/>
            <person name="Liang S."/>
        </authorList>
    </citation>
    <scope>NUCLEOTIDE SEQUENCE</scope>
    <source>
        <tissue evidence="6">Venom gland</tissue>
    </source>
</reference>
<dbReference type="GO" id="GO:0006491">
    <property type="term" value="P:N-glycan processing"/>
    <property type="evidence" value="ECO:0007669"/>
    <property type="project" value="TreeGrafter"/>
</dbReference>
<keyword evidence="2" id="KW-0378">Hydrolase</keyword>
<evidence type="ECO:0000256" key="4">
    <source>
        <dbReference type="ARBA" id="ARBA00023295"/>
    </source>
</evidence>
<dbReference type="InterPro" id="IPR033403">
    <property type="entry name" value="DUF5110"/>
</dbReference>
<dbReference type="Gene3D" id="2.60.40.1180">
    <property type="entry name" value="Golgi alpha-mannosidase II"/>
    <property type="match status" value="1"/>
</dbReference>
<accession>A9QQA5</accession>
<evidence type="ECO:0000313" key="6">
    <source>
        <dbReference type="EMBL" id="ABX75490.1"/>
    </source>
</evidence>
<sequence>NDPYTLEIALDKTGSHANGTLFIDDFDSFEYRNGNYLLLKFTYDKNSLQSQIIEGPGKFKTNSWLEKIIIFGIQSPPKTVKLSSKSIKSSELIFYYDETKQLLAIRKPAVNIGEEWIITF</sequence>
<dbReference type="InterPro" id="IPR013780">
    <property type="entry name" value="Glyco_hydro_b"/>
</dbReference>
<evidence type="ECO:0000256" key="2">
    <source>
        <dbReference type="ARBA" id="ARBA00022801"/>
    </source>
</evidence>
<feature type="domain" description="DUF5110" evidence="5">
    <location>
        <begin position="4"/>
        <end position="61"/>
    </location>
</feature>
<evidence type="ECO:0000259" key="5">
    <source>
        <dbReference type="Pfam" id="PF17137"/>
    </source>
</evidence>
<dbReference type="PANTHER" id="PTHR22762:SF54">
    <property type="entry name" value="BCDNA.GH04962"/>
    <property type="match status" value="1"/>
</dbReference>
<name>A9QQA5_LYCSI</name>
<dbReference type="AlphaFoldDB" id="A9QQA5"/>
<proteinExistence type="evidence at transcript level"/>
<dbReference type="EMBL" id="EU247191">
    <property type="protein sequence ID" value="ABX75490.1"/>
    <property type="molecule type" value="mRNA"/>
</dbReference>
<organism evidence="6">
    <name type="scientific">Lycosa singoriensis</name>
    <name type="common">Wolf spider</name>
    <name type="synonym">Aranea singoriensis</name>
    <dbReference type="NCBI Taxonomy" id="434756"/>
    <lineage>
        <taxon>Eukaryota</taxon>
        <taxon>Metazoa</taxon>
        <taxon>Ecdysozoa</taxon>
        <taxon>Arthropoda</taxon>
        <taxon>Chelicerata</taxon>
        <taxon>Arachnida</taxon>
        <taxon>Araneae</taxon>
        <taxon>Araneomorphae</taxon>
        <taxon>Entelegynae</taxon>
        <taxon>Lycosoidea</taxon>
        <taxon>Lycosidae</taxon>
        <taxon>Lycosa</taxon>
    </lineage>
</organism>
<evidence type="ECO:0000256" key="3">
    <source>
        <dbReference type="ARBA" id="ARBA00023180"/>
    </source>
</evidence>
<dbReference type="PANTHER" id="PTHR22762">
    <property type="entry name" value="ALPHA-GLUCOSIDASE"/>
    <property type="match status" value="1"/>
</dbReference>
<dbReference type="Pfam" id="PF17137">
    <property type="entry name" value="DUF5110"/>
    <property type="match status" value="1"/>
</dbReference>
<protein>
    <submittedName>
        <fullName evidence="6">Neutral alpha-glucosidase AB</fullName>
    </submittedName>
</protein>
<evidence type="ECO:0000256" key="1">
    <source>
        <dbReference type="ARBA" id="ARBA00022729"/>
    </source>
</evidence>